<dbReference type="EMBL" id="CACRUN010000012">
    <property type="protein sequence ID" value="VYT95215.1"/>
    <property type="molecule type" value="Genomic_DNA"/>
</dbReference>
<accession>A0A6N3ART7</accession>
<protein>
    <submittedName>
        <fullName evidence="2">Uncharacterized protein</fullName>
    </submittedName>
</protein>
<evidence type="ECO:0000256" key="1">
    <source>
        <dbReference type="SAM" id="Coils"/>
    </source>
</evidence>
<dbReference type="RefSeq" id="WP_156718002.1">
    <property type="nucleotide sequence ID" value="NZ_CACRUN010000012.1"/>
</dbReference>
<proteinExistence type="predicted"/>
<organism evidence="2">
    <name type="scientific">Veillonella atypica</name>
    <dbReference type="NCBI Taxonomy" id="39777"/>
    <lineage>
        <taxon>Bacteria</taxon>
        <taxon>Bacillati</taxon>
        <taxon>Bacillota</taxon>
        <taxon>Negativicutes</taxon>
        <taxon>Veillonellales</taxon>
        <taxon>Veillonellaceae</taxon>
        <taxon>Veillonella</taxon>
    </lineage>
</organism>
<gene>
    <name evidence="2" type="ORF">VALFYP47_00094</name>
</gene>
<reference evidence="2" key="1">
    <citation type="submission" date="2019-11" db="EMBL/GenBank/DDBJ databases">
        <authorList>
            <person name="Feng L."/>
        </authorList>
    </citation>
    <scope>NUCLEOTIDE SEQUENCE</scope>
    <source>
        <strain evidence="2">VatypicaLFYP47</strain>
    </source>
</reference>
<name>A0A6N3ART7_9FIRM</name>
<feature type="coiled-coil region" evidence="1">
    <location>
        <begin position="275"/>
        <end position="302"/>
    </location>
</feature>
<evidence type="ECO:0000313" key="2">
    <source>
        <dbReference type="EMBL" id="VYT95215.1"/>
    </source>
</evidence>
<sequence length="535" mass="63209">MQDGELTIGGIPIRKRPPFCLPCNNLLEFIEYFLDAYHNKDLEQLDFLIDSGLSKYSINQQKQYATDKMFEFTLDMYFRDDLSRDYQQKKWLDFDKSKLNTLLKDAFFDDYCTGVIRGTTNRDDLIKVIEEYDYHYIEFYTFYKVLSEAAVLLEYNRTHMLWWYLCFEDLIEPLFGLGFYSIINNIYQKYGWSWFSINRHGFEPSFDAIMYKWGYYSIFAAKKTGIKDNKKLRSDLIDLYTEFCIKCAQSEKSSMNDELIDFFKEAINHFDDDVLQIMELKLQETQHKSETLKQDYESLKLSYMTALENIKLFQSMDGLEDNDKEVRILKNIYLCLPKVLDIENPIDGFNDVWEKVSKDSRRDIYQSINLFKLMHDTEFSILALLRSIERELELNFFMPFRKSDKFKTISDFSCTIKKVEKTHTALQKPVTLGTVPFIGRLLRKKGYVESSKVLKAFSEFLGEKQDIFIKICSDIDKYKIGKDGISIINIRNGIAHGDPEITENCDESCYKEVIRLVYEPPIKILFSIIINSMRV</sequence>
<keyword evidence="1" id="KW-0175">Coiled coil</keyword>
<dbReference type="AlphaFoldDB" id="A0A6N3ART7"/>